<reference evidence="3" key="1">
    <citation type="journal article" date="2020" name="Stud. Mycol.">
        <title>101 Dothideomycetes genomes: a test case for predicting lifestyles and emergence of pathogens.</title>
        <authorList>
            <person name="Haridas S."/>
            <person name="Albert R."/>
            <person name="Binder M."/>
            <person name="Bloem J."/>
            <person name="Labutti K."/>
            <person name="Salamov A."/>
            <person name="Andreopoulos B."/>
            <person name="Baker S."/>
            <person name="Barry K."/>
            <person name="Bills G."/>
            <person name="Bluhm B."/>
            <person name="Cannon C."/>
            <person name="Castanera R."/>
            <person name="Culley D."/>
            <person name="Daum C."/>
            <person name="Ezra D."/>
            <person name="Gonzalez J."/>
            <person name="Henrissat B."/>
            <person name="Kuo A."/>
            <person name="Liang C."/>
            <person name="Lipzen A."/>
            <person name="Lutzoni F."/>
            <person name="Magnuson J."/>
            <person name="Mondo S."/>
            <person name="Nolan M."/>
            <person name="Ohm R."/>
            <person name="Pangilinan J."/>
            <person name="Park H.-J."/>
            <person name="Ramirez L."/>
            <person name="Alfaro M."/>
            <person name="Sun H."/>
            <person name="Tritt A."/>
            <person name="Yoshinaga Y."/>
            <person name="Zwiers L.-H."/>
            <person name="Turgeon B."/>
            <person name="Goodwin S."/>
            <person name="Spatafora J."/>
            <person name="Crous P."/>
            <person name="Grigoriev I."/>
        </authorList>
    </citation>
    <scope>NUCLEOTIDE SEQUENCE</scope>
    <source>
        <strain evidence="3">SCOH1-5</strain>
    </source>
</reference>
<evidence type="ECO:0000256" key="1">
    <source>
        <dbReference type="SAM" id="MobiDB-lite"/>
    </source>
</evidence>
<dbReference type="AlphaFoldDB" id="A0A6A6F407"/>
<dbReference type="EMBL" id="ML992688">
    <property type="protein sequence ID" value="KAF2209188.1"/>
    <property type="molecule type" value="Genomic_DNA"/>
</dbReference>
<keyword evidence="2" id="KW-1133">Transmembrane helix</keyword>
<name>A0A6A6F407_9PEZI</name>
<feature type="region of interest" description="Disordered" evidence="1">
    <location>
        <begin position="85"/>
        <end position="108"/>
    </location>
</feature>
<feature type="region of interest" description="Disordered" evidence="1">
    <location>
        <begin position="139"/>
        <end position="158"/>
    </location>
</feature>
<evidence type="ECO:0000256" key="2">
    <source>
        <dbReference type="SAM" id="Phobius"/>
    </source>
</evidence>
<evidence type="ECO:0000313" key="4">
    <source>
        <dbReference type="Proteomes" id="UP000799539"/>
    </source>
</evidence>
<evidence type="ECO:0000313" key="3">
    <source>
        <dbReference type="EMBL" id="KAF2209188.1"/>
    </source>
</evidence>
<proteinExistence type="predicted"/>
<keyword evidence="2" id="KW-0472">Membrane</keyword>
<feature type="transmembrane region" description="Helical" evidence="2">
    <location>
        <begin position="20"/>
        <end position="44"/>
    </location>
</feature>
<dbReference type="Proteomes" id="UP000799539">
    <property type="component" value="Unassembled WGS sequence"/>
</dbReference>
<organism evidence="3 4">
    <name type="scientific">Cercospora zeae-maydis SCOH1-5</name>
    <dbReference type="NCBI Taxonomy" id="717836"/>
    <lineage>
        <taxon>Eukaryota</taxon>
        <taxon>Fungi</taxon>
        <taxon>Dikarya</taxon>
        <taxon>Ascomycota</taxon>
        <taxon>Pezizomycotina</taxon>
        <taxon>Dothideomycetes</taxon>
        <taxon>Dothideomycetidae</taxon>
        <taxon>Mycosphaerellales</taxon>
        <taxon>Mycosphaerellaceae</taxon>
        <taxon>Cercospora</taxon>
    </lineage>
</organism>
<gene>
    <name evidence="3" type="ORF">CERZMDRAFT_87160</name>
</gene>
<accession>A0A6A6F407</accession>
<protein>
    <submittedName>
        <fullName evidence="3">Uncharacterized protein</fullName>
    </submittedName>
</protein>
<sequence>MSYGNKRSGFGQELDELTVVSLIFMLAFGSLALWIPFASTVSIAKTCQQSSSFVTLPLEQHDDILPRSWFGGSTTRVALPNHAAQLSKHDGESPHASASTKNRRINPEPLPSIAVDRTLLADVLGASDVHAADVQRQAGAGQRMVRDPKAHHFSLGKI</sequence>
<keyword evidence="4" id="KW-1185">Reference proteome</keyword>
<keyword evidence="2" id="KW-0812">Transmembrane</keyword>